<dbReference type="FunFam" id="2.90.10.10:FF:000002">
    <property type="entry name" value="Serine/threonine-protein kinase"/>
    <property type="match status" value="1"/>
</dbReference>
<evidence type="ECO:0000256" key="3">
    <source>
        <dbReference type="ARBA" id="ARBA00022536"/>
    </source>
</evidence>
<comment type="subcellular location">
    <subcellularLocation>
        <location evidence="1">Membrane</location>
        <topology evidence="1">Single-pass type I membrane protein</topology>
    </subcellularLocation>
</comment>
<evidence type="ECO:0000256" key="8">
    <source>
        <dbReference type="ARBA" id="ARBA00022777"/>
    </source>
</evidence>
<dbReference type="Gene3D" id="3.30.200.20">
    <property type="entry name" value="Phosphorylase Kinase, domain 1"/>
    <property type="match status" value="1"/>
</dbReference>
<dbReference type="AlphaFoldDB" id="A0A0D3G7P0"/>
<protein>
    <recommendedName>
        <fullName evidence="17">Receptor-like serine/threonine-protein kinase</fullName>
        <ecNumber evidence="17">2.7.11.1</ecNumber>
    </recommendedName>
</protein>
<dbReference type="CDD" id="cd00028">
    <property type="entry name" value="B_lectin"/>
    <property type="match status" value="1"/>
</dbReference>
<evidence type="ECO:0000256" key="16">
    <source>
        <dbReference type="ARBA" id="ARBA00048679"/>
    </source>
</evidence>
<feature type="transmembrane region" description="Helical" evidence="20">
    <location>
        <begin position="487"/>
        <end position="511"/>
    </location>
</feature>
<evidence type="ECO:0000256" key="14">
    <source>
        <dbReference type="ARBA" id="ARBA00023180"/>
    </source>
</evidence>
<keyword evidence="13" id="KW-0675">Receptor</keyword>
<evidence type="ECO:0000256" key="18">
    <source>
        <dbReference type="PROSITE-ProRule" id="PRU10141"/>
    </source>
</evidence>
<dbReference type="eggNOG" id="ENOG502QUMK">
    <property type="taxonomic scope" value="Eukaryota"/>
</dbReference>
<dbReference type="PaxDb" id="65489-OBART05G16610.1"/>
<dbReference type="Pfam" id="PF08276">
    <property type="entry name" value="PAN_2"/>
    <property type="match status" value="1"/>
</dbReference>
<feature type="domain" description="Apple" evidence="23">
    <location>
        <begin position="393"/>
        <end position="475"/>
    </location>
</feature>
<dbReference type="GO" id="GO:0048544">
    <property type="term" value="P:recognition of pollen"/>
    <property type="evidence" value="ECO:0007669"/>
    <property type="project" value="InterPro"/>
</dbReference>
<keyword evidence="5 20" id="KW-0812">Transmembrane</keyword>
<evidence type="ECO:0000256" key="9">
    <source>
        <dbReference type="ARBA" id="ARBA00022840"/>
    </source>
</evidence>
<sequence length="808" mass="89625">MSASTAQAPEPPGASDGRSHLEHGMGRLQCGRLLEALLHGGDHACLLFLFLHGSLLQRTADAVEDTITASRPLSGNQKLVSRGEKFALGFFRSAGGHLKKWYIAIWYNKVSIQTAVWIANREAPISNPDESQLAISQDGTLVLLNQSRLVVWSSNVPNVTSSNFDSSEANTVAVLLNMGNLALSPASNSSHVLWQSFNHLTDTLLPNMKIGWNKVTGERARLVSWRNQYDPSPGTFSVEMDSNDSSQYIFLWNNSRPYLTDGKYDPSTGAFSGIPEMTPIRNSIYAFQYVDNNEEAYFMVTVKNDNILFRLTIDVSGQAKSTVWVAGRNQWMLFFLQPKAKCVVYSMCGSFSRCTENAIPSCSCLQGFHEQSPSNRISGNYAEGCTRNVGLHCHSNSSAPKARKDKFYVMNNVRLPDWSRTVPAENIGDCKVSCLNNCSCSAYSYNGTCLVWYTDLVNLQDNLDGSGYTIFIRLAASELPDSKTKKWRVVSIIIGGFILLVCGVITCICFLRKRTMKAIVPIAVDGHLTTLKYSGLQLITKSFLEKLGSGSFGSVFKGALPDKTVVAVKKLEGFRQGEKQFRAEMSTIRTIHHINLVRLLGFCSHGVQRLLVCEHMQNGSLDRHLFVNNAGALSWSRRYQIAIGISRGLPYLHERCRDCIIHCDIKPDNILLDASFVPKVADFGLVKLLGRDFSRVLTSMRGTIGYLAPKWISGMAITSKADVFSYGMLLFEIISQRRNAEQGEQGANMFFPVLAAKKLLEDDVQTLLDPESVDVIDLEELARACKVACWCVQDEESSRPSMGEIARF</sequence>
<dbReference type="PROSITE" id="PS50011">
    <property type="entry name" value="PROTEIN_KINASE_DOM"/>
    <property type="match status" value="1"/>
</dbReference>
<evidence type="ECO:0000259" key="22">
    <source>
        <dbReference type="PROSITE" id="PS50927"/>
    </source>
</evidence>
<keyword evidence="8 17" id="KW-0418">Kinase</keyword>
<dbReference type="SMART" id="SM00108">
    <property type="entry name" value="B_lectin"/>
    <property type="match status" value="1"/>
</dbReference>
<evidence type="ECO:0000256" key="7">
    <source>
        <dbReference type="ARBA" id="ARBA00022741"/>
    </source>
</evidence>
<dbReference type="PIRSF" id="PIRSF000641">
    <property type="entry name" value="SRK"/>
    <property type="match status" value="1"/>
</dbReference>
<accession>A0A0D3G7P0</accession>
<dbReference type="STRING" id="65489.A0A0D3G7P0"/>
<dbReference type="InterPro" id="IPR003609">
    <property type="entry name" value="Pan_app"/>
</dbReference>
<dbReference type="InterPro" id="IPR001480">
    <property type="entry name" value="Bulb-type_lectin_dom"/>
</dbReference>
<evidence type="ECO:0000313" key="24">
    <source>
        <dbReference type="EnsemblPlants" id="OBART05G16610.1"/>
    </source>
</evidence>
<dbReference type="Proteomes" id="UP000026960">
    <property type="component" value="Chromosome 5"/>
</dbReference>
<dbReference type="InterPro" id="IPR000719">
    <property type="entry name" value="Prot_kinase_dom"/>
</dbReference>
<keyword evidence="3" id="KW-0245">EGF-like domain</keyword>
<dbReference type="Gene3D" id="1.10.510.10">
    <property type="entry name" value="Transferase(Phosphotransferase) domain 1"/>
    <property type="match status" value="1"/>
</dbReference>
<keyword evidence="9 17" id="KW-0067">ATP-binding</keyword>
<dbReference type="SUPFAM" id="SSF51110">
    <property type="entry name" value="alpha-D-mannose-specific plant lectins"/>
    <property type="match status" value="1"/>
</dbReference>
<keyword evidence="12" id="KW-1015">Disulfide bond</keyword>
<dbReference type="Pfam" id="PF01453">
    <property type="entry name" value="B_lectin"/>
    <property type="match status" value="1"/>
</dbReference>
<evidence type="ECO:0000256" key="13">
    <source>
        <dbReference type="ARBA" id="ARBA00023170"/>
    </source>
</evidence>
<evidence type="ECO:0000256" key="5">
    <source>
        <dbReference type="ARBA" id="ARBA00022692"/>
    </source>
</evidence>
<dbReference type="PANTHER" id="PTHR47974:SF19">
    <property type="entry name" value="RECEPTOR-LIKE SERINE_THREONINE-PROTEIN KINASE"/>
    <property type="match status" value="1"/>
</dbReference>
<feature type="region of interest" description="Disordered" evidence="19">
    <location>
        <begin position="1"/>
        <end position="21"/>
    </location>
</feature>
<dbReference type="InterPro" id="IPR008271">
    <property type="entry name" value="Ser/Thr_kinase_AS"/>
</dbReference>
<dbReference type="InterPro" id="IPR000858">
    <property type="entry name" value="S_locus_glycoprot_dom"/>
</dbReference>
<dbReference type="InterPro" id="IPR017441">
    <property type="entry name" value="Protein_kinase_ATP_BS"/>
</dbReference>
<comment type="catalytic activity">
    <reaction evidence="15 17">
        <text>L-threonyl-[protein] + ATP = O-phospho-L-threonyl-[protein] + ADP + H(+)</text>
        <dbReference type="Rhea" id="RHEA:46608"/>
        <dbReference type="Rhea" id="RHEA-COMP:11060"/>
        <dbReference type="Rhea" id="RHEA-COMP:11605"/>
        <dbReference type="ChEBI" id="CHEBI:15378"/>
        <dbReference type="ChEBI" id="CHEBI:30013"/>
        <dbReference type="ChEBI" id="CHEBI:30616"/>
        <dbReference type="ChEBI" id="CHEBI:61977"/>
        <dbReference type="ChEBI" id="CHEBI:456216"/>
        <dbReference type="EC" id="2.7.11.1"/>
    </reaction>
</comment>
<dbReference type="FunFam" id="1.10.510.10:FF:000537">
    <property type="entry name" value="Putative receptor-like protein kinase"/>
    <property type="match status" value="1"/>
</dbReference>
<dbReference type="SMART" id="SM00473">
    <property type="entry name" value="PAN_AP"/>
    <property type="match status" value="1"/>
</dbReference>
<comment type="similarity">
    <text evidence="17">Belongs to the protein kinase superfamily. Ser/Thr protein kinase family.</text>
</comment>
<evidence type="ECO:0000256" key="12">
    <source>
        <dbReference type="ARBA" id="ARBA00023157"/>
    </source>
</evidence>
<reference evidence="24" key="1">
    <citation type="journal article" date="2009" name="Rice">
        <title>De Novo Next Generation Sequencing of Plant Genomes.</title>
        <authorList>
            <person name="Rounsley S."/>
            <person name="Marri P.R."/>
            <person name="Yu Y."/>
            <person name="He R."/>
            <person name="Sisneros N."/>
            <person name="Goicoechea J.L."/>
            <person name="Lee S.J."/>
            <person name="Angelova A."/>
            <person name="Kudrna D."/>
            <person name="Luo M."/>
            <person name="Affourtit J."/>
            <person name="Desany B."/>
            <person name="Knight J."/>
            <person name="Niazi F."/>
            <person name="Egholm M."/>
            <person name="Wing R.A."/>
        </authorList>
    </citation>
    <scope>NUCLEOTIDE SEQUENCE [LARGE SCALE GENOMIC DNA]</scope>
    <source>
        <strain evidence="24">cv. IRGC 105608</strain>
    </source>
</reference>
<keyword evidence="4 17" id="KW-0808">Transferase</keyword>
<dbReference type="Gene3D" id="2.90.10.10">
    <property type="entry name" value="Bulb-type lectin domain"/>
    <property type="match status" value="1"/>
</dbReference>
<keyword evidence="2 17" id="KW-0723">Serine/threonine-protein kinase</keyword>
<dbReference type="InterPro" id="IPR036426">
    <property type="entry name" value="Bulb-type_lectin_dom_sf"/>
</dbReference>
<dbReference type="SUPFAM" id="SSF56112">
    <property type="entry name" value="Protein kinase-like (PK-like)"/>
    <property type="match status" value="1"/>
</dbReference>
<evidence type="ECO:0000256" key="4">
    <source>
        <dbReference type="ARBA" id="ARBA00022679"/>
    </source>
</evidence>
<dbReference type="EnsemblPlants" id="OBART05G16610.1">
    <property type="protein sequence ID" value="OBART05G16610.1"/>
    <property type="gene ID" value="OBART05G16610"/>
</dbReference>
<keyword evidence="14" id="KW-0325">Glycoprotein</keyword>
<dbReference type="PROSITE" id="PS00107">
    <property type="entry name" value="PROTEIN_KINASE_ATP"/>
    <property type="match status" value="1"/>
</dbReference>
<dbReference type="GO" id="GO:0016020">
    <property type="term" value="C:membrane"/>
    <property type="evidence" value="ECO:0007669"/>
    <property type="project" value="UniProtKB-SubCell"/>
</dbReference>
<comment type="catalytic activity">
    <reaction evidence="16 17">
        <text>L-seryl-[protein] + ATP = O-phospho-L-seryl-[protein] + ADP + H(+)</text>
        <dbReference type="Rhea" id="RHEA:17989"/>
        <dbReference type="Rhea" id="RHEA-COMP:9863"/>
        <dbReference type="Rhea" id="RHEA-COMP:11604"/>
        <dbReference type="ChEBI" id="CHEBI:15378"/>
        <dbReference type="ChEBI" id="CHEBI:29999"/>
        <dbReference type="ChEBI" id="CHEBI:30616"/>
        <dbReference type="ChEBI" id="CHEBI:83421"/>
        <dbReference type="ChEBI" id="CHEBI:456216"/>
        <dbReference type="EC" id="2.7.11.1"/>
    </reaction>
</comment>
<reference evidence="24" key="2">
    <citation type="submission" date="2015-03" db="UniProtKB">
        <authorList>
            <consortium name="EnsemblPlants"/>
        </authorList>
    </citation>
    <scope>IDENTIFICATION</scope>
</reference>
<dbReference type="PROSITE" id="PS00108">
    <property type="entry name" value="PROTEIN_KINASE_ST"/>
    <property type="match status" value="1"/>
</dbReference>
<dbReference type="GO" id="GO:0051707">
    <property type="term" value="P:response to other organism"/>
    <property type="evidence" value="ECO:0007669"/>
    <property type="project" value="UniProtKB-ARBA"/>
</dbReference>
<evidence type="ECO:0000256" key="11">
    <source>
        <dbReference type="ARBA" id="ARBA00023136"/>
    </source>
</evidence>
<dbReference type="Gramene" id="OBART05G16610.1">
    <property type="protein sequence ID" value="OBART05G16610.1"/>
    <property type="gene ID" value="OBART05G16610"/>
</dbReference>
<dbReference type="InterPro" id="IPR011009">
    <property type="entry name" value="Kinase-like_dom_sf"/>
</dbReference>
<name>A0A0D3G7P0_9ORYZ</name>
<dbReference type="EC" id="2.7.11.1" evidence="17"/>
<feature type="domain" description="Protein kinase" evidence="21">
    <location>
        <begin position="541"/>
        <end position="808"/>
    </location>
</feature>
<dbReference type="PROSITE" id="PS50927">
    <property type="entry name" value="BULB_LECTIN"/>
    <property type="match status" value="1"/>
</dbReference>
<dbReference type="InterPro" id="IPR024171">
    <property type="entry name" value="SRK-like_kinase"/>
</dbReference>
<dbReference type="CDD" id="cd01098">
    <property type="entry name" value="PAN_AP_plant"/>
    <property type="match status" value="1"/>
</dbReference>
<evidence type="ECO:0000256" key="17">
    <source>
        <dbReference type="PIRNR" id="PIRNR000641"/>
    </source>
</evidence>
<evidence type="ECO:0000256" key="20">
    <source>
        <dbReference type="SAM" id="Phobius"/>
    </source>
</evidence>
<evidence type="ECO:0000256" key="15">
    <source>
        <dbReference type="ARBA" id="ARBA00047899"/>
    </source>
</evidence>
<keyword evidence="10 20" id="KW-1133">Transmembrane helix</keyword>
<evidence type="ECO:0000256" key="6">
    <source>
        <dbReference type="ARBA" id="ARBA00022729"/>
    </source>
</evidence>
<dbReference type="GO" id="GO:0106310">
    <property type="term" value="F:protein serine kinase activity"/>
    <property type="evidence" value="ECO:0007669"/>
    <property type="project" value="RHEA"/>
</dbReference>
<dbReference type="HOGENOM" id="CLU_000288_116_2_1"/>
<keyword evidence="25" id="KW-1185">Reference proteome</keyword>
<feature type="binding site" evidence="18">
    <location>
        <position position="570"/>
    </location>
    <ligand>
        <name>ATP</name>
        <dbReference type="ChEBI" id="CHEBI:30616"/>
    </ligand>
</feature>
<organism evidence="24">
    <name type="scientific">Oryza barthii</name>
    <dbReference type="NCBI Taxonomy" id="65489"/>
    <lineage>
        <taxon>Eukaryota</taxon>
        <taxon>Viridiplantae</taxon>
        <taxon>Streptophyta</taxon>
        <taxon>Embryophyta</taxon>
        <taxon>Tracheophyta</taxon>
        <taxon>Spermatophyta</taxon>
        <taxon>Magnoliopsida</taxon>
        <taxon>Liliopsida</taxon>
        <taxon>Poales</taxon>
        <taxon>Poaceae</taxon>
        <taxon>BOP clade</taxon>
        <taxon>Oryzoideae</taxon>
        <taxon>Oryzeae</taxon>
        <taxon>Oryzinae</taxon>
        <taxon>Oryza</taxon>
    </lineage>
</organism>
<evidence type="ECO:0000256" key="10">
    <source>
        <dbReference type="ARBA" id="ARBA00022989"/>
    </source>
</evidence>
<evidence type="ECO:0000256" key="2">
    <source>
        <dbReference type="ARBA" id="ARBA00022527"/>
    </source>
</evidence>
<keyword evidence="11 20" id="KW-0472">Membrane</keyword>
<evidence type="ECO:0000259" key="23">
    <source>
        <dbReference type="PROSITE" id="PS50948"/>
    </source>
</evidence>
<dbReference type="GO" id="GO:0005524">
    <property type="term" value="F:ATP binding"/>
    <property type="evidence" value="ECO:0007669"/>
    <property type="project" value="UniProtKB-UniRule"/>
</dbReference>
<dbReference type="FunFam" id="3.30.200.20:FF:000059">
    <property type="entry name" value="S-receptor-like serine/threonine-protein kinase"/>
    <property type="match status" value="1"/>
</dbReference>
<dbReference type="PANTHER" id="PTHR47974">
    <property type="entry name" value="OS07G0415500 PROTEIN"/>
    <property type="match status" value="1"/>
</dbReference>
<evidence type="ECO:0000256" key="1">
    <source>
        <dbReference type="ARBA" id="ARBA00004479"/>
    </source>
</evidence>
<dbReference type="Pfam" id="PF00069">
    <property type="entry name" value="Pkinase"/>
    <property type="match status" value="1"/>
</dbReference>
<evidence type="ECO:0000256" key="19">
    <source>
        <dbReference type="SAM" id="MobiDB-lite"/>
    </source>
</evidence>
<keyword evidence="6" id="KW-0732">Signal</keyword>
<dbReference type="Pfam" id="PF00954">
    <property type="entry name" value="S_locus_glycop"/>
    <property type="match status" value="1"/>
</dbReference>
<evidence type="ECO:0000313" key="25">
    <source>
        <dbReference type="Proteomes" id="UP000026960"/>
    </source>
</evidence>
<dbReference type="SMART" id="SM00220">
    <property type="entry name" value="S_TKc"/>
    <property type="match status" value="1"/>
</dbReference>
<keyword evidence="7 17" id="KW-0547">Nucleotide-binding</keyword>
<evidence type="ECO:0000259" key="21">
    <source>
        <dbReference type="PROSITE" id="PS50011"/>
    </source>
</evidence>
<feature type="domain" description="Bulb-type lectin" evidence="22">
    <location>
        <begin position="64"/>
        <end position="196"/>
    </location>
</feature>
<dbReference type="GO" id="GO:0004674">
    <property type="term" value="F:protein serine/threonine kinase activity"/>
    <property type="evidence" value="ECO:0007669"/>
    <property type="project" value="UniProtKB-KW"/>
</dbReference>
<proteinExistence type="inferred from homology"/>
<dbReference type="PROSITE" id="PS50948">
    <property type="entry name" value="PAN"/>
    <property type="match status" value="1"/>
</dbReference>